<dbReference type="Proteomes" id="UP000827872">
    <property type="component" value="Linkage Group LG09"/>
</dbReference>
<evidence type="ECO:0000313" key="2">
    <source>
        <dbReference type="Proteomes" id="UP000827872"/>
    </source>
</evidence>
<protein>
    <submittedName>
        <fullName evidence="1">Uncharacterized protein</fullName>
    </submittedName>
</protein>
<dbReference type="EMBL" id="CM037622">
    <property type="protein sequence ID" value="KAH8003330.1"/>
    <property type="molecule type" value="Genomic_DNA"/>
</dbReference>
<proteinExistence type="predicted"/>
<evidence type="ECO:0000313" key="1">
    <source>
        <dbReference type="EMBL" id="KAH8003330.1"/>
    </source>
</evidence>
<accession>A0ACB8FD61</accession>
<name>A0ACB8FD61_9SAUR</name>
<reference evidence="1" key="1">
    <citation type="submission" date="2021-08" db="EMBL/GenBank/DDBJ databases">
        <title>The first chromosome-level gecko genome reveals the dynamic sex chromosomes of Neotropical dwarf geckos (Sphaerodactylidae: Sphaerodactylus).</title>
        <authorList>
            <person name="Pinto B.J."/>
            <person name="Keating S.E."/>
            <person name="Gamble T."/>
        </authorList>
    </citation>
    <scope>NUCLEOTIDE SEQUENCE</scope>
    <source>
        <strain evidence="1">TG3544</strain>
    </source>
</reference>
<sequence>MMITLSSSHGGHSYECINRGCLASNCINSTYVWLIQEIDECLEEELLQLSARGLEMALVKGSNKQAEVPAKRVEGDDLLNPSGRQTDLLYKTDLQQEILPCLA</sequence>
<keyword evidence="2" id="KW-1185">Reference proteome</keyword>
<comment type="caution">
    <text evidence="1">The sequence shown here is derived from an EMBL/GenBank/DDBJ whole genome shotgun (WGS) entry which is preliminary data.</text>
</comment>
<organism evidence="1 2">
    <name type="scientific">Sphaerodactylus townsendi</name>
    <dbReference type="NCBI Taxonomy" id="933632"/>
    <lineage>
        <taxon>Eukaryota</taxon>
        <taxon>Metazoa</taxon>
        <taxon>Chordata</taxon>
        <taxon>Craniata</taxon>
        <taxon>Vertebrata</taxon>
        <taxon>Euteleostomi</taxon>
        <taxon>Lepidosauria</taxon>
        <taxon>Squamata</taxon>
        <taxon>Bifurcata</taxon>
        <taxon>Gekkota</taxon>
        <taxon>Sphaerodactylidae</taxon>
        <taxon>Sphaerodactylus</taxon>
    </lineage>
</organism>
<gene>
    <name evidence="1" type="ORF">K3G42_016806</name>
</gene>